<name>A0A550I732_9FLAO</name>
<dbReference type="PANTHER" id="PTHR40396:SF1">
    <property type="entry name" value="ATPASE AAA-TYPE CORE DOMAIN-CONTAINING PROTEIN"/>
    <property type="match status" value="1"/>
</dbReference>
<keyword evidence="3" id="KW-1185">Reference proteome</keyword>
<accession>A0A550I732</accession>
<dbReference type="OrthoDB" id="9809324at2"/>
<dbReference type="InterPro" id="IPR027417">
    <property type="entry name" value="P-loop_NTPase"/>
</dbReference>
<dbReference type="RefSeq" id="WP_143409564.1">
    <property type="nucleotide sequence ID" value="NZ_VHSF01000001.1"/>
</dbReference>
<evidence type="ECO:0000313" key="3">
    <source>
        <dbReference type="Proteomes" id="UP000315131"/>
    </source>
</evidence>
<evidence type="ECO:0000313" key="2">
    <source>
        <dbReference type="EMBL" id="TRO66785.1"/>
    </source>
</evidence>
<comment type="caution">
    <text evidence="2">The sequence shown here is derived from an EMBL/GenBank/DDBJ whole genome shotgun (WGS) entry which is preliminary data.</text>
</comment>
<feature type="domain" description="ATPase AAA-type core" evidence="1">
    <location>
        <begin position="47"/>
        <end position="397"/>
    </location>
</feature>
<dbReference type="Pfam" id="PF13304">
    <property type="entry name" value="AAA_21"/>
    <property type="match status" value="1"/>
</dbReference>
<protein>
    <submittedName>
        <fullName evidence="2">AAA family ATPase</fullName>
    </submittedName>
</protein>
<dbReference type="EMBL" id="VHSF01000001">
    <property type="protein sequence ID" value="TRO66785.1"/>
    <property type="molecule type" value="Genomic_DNA"/>
</dbReference>
<gene>
    <name evidence="2" type="ORF">FGM01_02525</name>
</gene>
<dbReference type="PANTHER" id="PTHR40396">
    <property type="entry name" value="ATPASE-LIKE PROTEIN"/>
    <property type="match status" value="1"/>
</dbReference>
<dbReference type="GO" id="GO:0005524">
    <property type="term" value="F:ATP binding"/>
    <property type="evidence" value="ECO:0007669"/>
    <property type="project" value="InterPro"/>
</dbReference>
<dbReference type="AlphaFoldDB" id="A0A550I732"/>
<organism evidence="2 3">
    <name type="scientific">Christiangramia sabulilitoris</name>
    <dbReference type="NCBI Taxonomy" id="2583991"/>
    <lineage>
        <taxon>Bacteria</taxon>
        <taxon>Pseudomonadati</taxon>
        <taxon>Bacteroidota</taxon>
        <taxon>Flavobacteriia</taxon>
        <taxon>Flavobacteriales</taxon>
        <taxon>Flavobacteriaceae</taxon>
        <taxon>Christiangramia</taxon>
    </lineage>
</organism>
<dbReference type="Gene3D" id="3.40.50.300">
    <property type="entry name" value="P-loop containing nucleotide triphosphate hydrolases"/>
    <property type="match status" value="1"/>
</dbReference>
<reference evidence="2 3" key="1">
    <citation type="submission" date="2019-06" db="EMBL/GenBank/DDBJ databases">
        <title>Gramella sabulilitoris sp. nov., isolated from a marine sand.</title>
        <authorList>
            <person name="Yoon J.-H."/>
        </authorList>
    </citation>
    <scope>NUCLEOTIDE SEQUENCE [LARGE SCALE GENOMIC DNA]</scope>
    <source>
        <strain evidence="2 3">HSMS-1</strain>
    </source>
</reference>
<evidence type="ECO:0000259" key="1">
    <source>
        <dbReference type="Pfam" id="PF13304"/>
    </source>
</evidence>
<dbReference type="InterPro" id="IPR003959">
    <property type="entry name" value="ATPase_AAA_core"/>
</dbReference>
<sequence length="458" mass="53052">MLLRFSVKNFLSFKDDTEFNMFVGKNYRTHSEHVRETSSGVSLIKAAAIYGANGAGKSNLVEAIDFLKFLIIEEKDEETVLLPKSSKFKLDKQCGDKPSVFRIEFESGNVHYDYAVEIEKGEISDEWLYIVESANKNLANLVFRRKKDSPIDFEFKISEEDLSFIRGYEKKKILKANETFLSIIPEVLGDYPILTQAFKWFEELRIIKPHSDTLSIPIISSQEDVRKFASNLLKSSKTGVLDIHVSEVKFDVFFSYDDEDFKIEIEDYLKDIWDRHQDEVDKEDSKKYQFGTAFWKKGKLNYATYNEKEEPVVLVLKPIHIGDIPFELGEESDGTNRLLELAPVFYNLLEKDTVVIVDEIERSMHPILAKQLLSLFLSKADNKSQLIFTTHESNLLDQSLLRQDEIWFTEKRNEGSTDLFPLSDFSERYDKDIQKGYLQGRYGAIPFMSNLSDLNWNG</sequence>
<dbReference type="Proteomes" id="UP000315131">
    <property type="component" value="Unassembled WGS sequence"/>
</dbReference>
<dbReference type="GO" id="GO:0016887">
    <property type="term" value="F:ATP hydrolysis activity"/>
    <property type="evidence" value="ECO:0007669"/>
    <property type="project" value="InterPro"/>
</dbReference>
<dbReference type="SUPFAM" id="SSF52540">
    <property type="entry name" value="P-loop containing nucleoside triphosphate hydrolases"/>
    <property type="match status" value="1"/>
</dbReference>
<proteinExistence type="predicted"/>